<dbReference type="Proteomes" id="UP000663193">
    <property type="component" value="Chromosome 12"/>
</dbReference>
<proteinExistence type="predicted"/>
<gene>
    <name evidence="1" type="ORF">JI435_439710</name>
</gene>
<protein>
    <submittedName>
        <fullName evidence="1">Uncharacterized protein</fullName>
    </submittedName>
</protein>
<accession>A0A7U2FCI4</accession>
<dbReference type="VEuPathDB" id="FungiDB:JI435_439710"/>
<dbReference type="EMBL" id="CP069034">
    <property type="protein sequence ID" value="QRD01779.1"/>
    <property type="molecule type" value="Genomic_DNA"/>
</dbReference>
<name>A0A7U2FCI4_PHANO</name>
<reference evidence="2" key="1">
    <citation type="journal article" date="2021" name="BMC Genomics">
        <title>Chromosome-level genome assembly and manually-curated proteome of model necrotroph Parastagonospora nodorum Sn15 reveals a genome-wide trove of candidate effector homologs, and redundancy of virulence-related functions within an accessory chromosome.</title>
        <authorList>
            <person name="Bertazzoni S."/>
            <person name="Jones D.A.B."/>
            <person name="Phan H.T."/>
            <person name="Tan K.-C."/>
            <person name="Hane J.K."/>
        </authorList>
    </citation>
    <scope>NUCLEOTIDE SEQUENCE [LARGE SCALE GENOMIC DNA]</scope>
    <source>
        <strain evidence="2">SN15 / ATCC MYA-4574 / FGSC 10173)</strain>
    </source>
</reference>
<evidence type="ECO:0000313" key="2">
    <source>
        <dbReference type="Proteomes" id="UP000663193"/>
    </source>
</evidence>
<sequence length="102" mass="11664">MDSLRRKLHEQIFDYLLSPQDLEQLFRLPVSTKLERSDIRNIRLMSKKLHVSASRSFLRVFQDILGDLRAEPLSKLAALVALVALPDPSDTSAYQTFNTHLG</sequence>
<evidence type="ECO:0000313" key="1">
    <source>
        <dbReference type="EMBL" id="QRD01779.1"/>
    </source>
</evidence>
<organism evidence="1 2">
    <name type="scientific">Phaeosphaeria nodorum (strain SN15 / ATCC MYA-4574 / FGSC 10173)</name>
    <name type="common">Glume blotch fungus</name>
    <name type="synonym">Parastagonospora nodorum</name>
    <dbReference type="NCBI Taxonomy" id="321614"/>
    <lineage>
        <taxon>Eukaryota</taxon>
        <taxon>Fungi</taxon>
        <taxon>Dikarya</taxon>
        <taxon>Ascomycota</taxon>
        <taxon>Pezizomycotina</taxon>
        <taxon>Dothideomycetes</taxon>
        <taxon>Pleosporomycetidae</taxon>
        <taxon>Pleosporales</taxon>
        <taxon>Pleosporineae</taxon>
        <taxon>Phaeosphaeriaceae</taxon>
        <taxon>Parastagonospora</taxon>
    </lineage>
</organism>
<keyword evidence="2" id="KW-1185">Reference proteome</keyword>
<dbReference type="AlphaFoldDB" id="A0A7U2FCI4"/>